<organism evidence="5 6">
    <name type="scientific">Chryseobacterium aquaeductus</name>
    <dbReference type="NCBI Taxonomy" id="2675056"/>
    <lineage>
        <taxon>Bacteria</taxon>
        <taxon>Pseudomonadati</taxon>
        <taxon>Bacteroidota</taxon>
        <taxon>Flavobacteriia</taxon>
        <taxon>Flavobacteriales</taxon>
        <taxon>Weeksellaceae</taxon>
        <taxon>Chryseobacterium group</taxon>
        <taxon>Chryseobacterium</taxon>
    </lineage>
</organism>
<dbReference type="Gene3D" id="1.10.10.60">
    <property type="entry name" value="Homeodomain-like"/>
    <property type="match status" value="1"/>
</dbReference>
<keyword evidence="2" id="KW-0238">DNA-binding</keyword>
<feature type="domain" description="HTH araC/xylS-type" evidence="4">
    <location>
        <begin position="75"/>
        <end position="175"/>
    </location>
</feature>
<dbReference type="PROSITE" id="PS01124">
    <property type="entry name" value="HTH_ARAC_FAMILY_2"/>
    <property type="match status" value="1"/>
</dbReference>
<dbReference type="PANTHER" id="PTHR43280">
    <property type="entry name" value="ARAC-FAMILY TRANSCRIPTIONAL REGULATOR"/>
    <property type="match status" value="1"/>
</dbReference>
<evidence type="ECO:0000256" key="2">
    <source>
        <dbReference type="ARBA" id="ARBA00023125"/>
    </source>
</evidence>
<evidence type="ECO:0000256" key="3">
    <source>
        <dbReference type="ARBA" id="ARBA00023163"/>
    </source>
</evidence>
<dbReference type="RefSeq" id="WP_162089218.1">
    <property type="nucleotide sequence ID" value="NZ_CAJIMS010000001.1"/>
</dbReference>
<dbReference type="InterPro" id="IPR018062">
    <property type="entry name" value="HTH_AraC-typ_CS"/>
</dbReference>
<proteinExistence type="predicted"/>
<comment type="caution">
    <text evidence="5">The sequence shown here is derived from an EMBL/GenBank/DDBJ whole genome shotgun (WGS) entry which is preliminary data.</text>
</comment>
<dbReference type="Proteomes" id="UP000662618">
    <property type="component" value="Unassembled WGS sequence"/>
</dbReference>
<dbReference type="AlphaFoldDB" id="A0A9N8QVX7"/>
<accession>A0A9N8QVX7</accession>
<dbReference type="Pfam" id="PF12833">
    <property type="entry name" value="HTH_18"/>
    <property type="match status" value="1"/>
</dbReference>
<sequence length="189" mass="21979">MTIFVKNMVCDRCISAVQNIFEESQIEVIDIRLGEVQTKSDLSEIDFILIENSLKNIGFERIKDSSQQLIENIKNLIILKIEKLETDESFLLSNFLSDTLHKDYSALSKAFSQNENITLEQYYILQKIEKVKELLFNNDFTLTEISEKMGYKSVQHLSTQFKNSTGHTPTQFKKLKDLDRKPLDRVGEF</sequence>
<dbReference type="InterPro" id="IPR018060">
    <property type="entry name" value="HTH_AraC"/>
</dbReference>
<keyword evidence="3" id="KW-0804">Transcription</keyword>
<evidence type="ECO:0000313" key="6">
    <source>
        <dbReference type="Proteomes" id="UP000662618"/>
    </source>
</evidence>
<dbReference type="EMBL" id="CAJIMS010000001">
    <property type="protein sequence ID" value="CAD7815674.1"/>
    <property type="molecule type" value="Genomic_DNA"/>
</dbReference>
<dbReference type="GO" id="GO:0003700">
    <property type="term" value="F:DNA-binding transcription factor activity"/>
    <property type="evidence" value="ECO:0007669"/>
    <property type="project" value="InterPro"/>
</dbReference>
<name>A0A9N8QVX7_9FLAO</name>
<dbReference type="InterPro" id="IPR009057">
    <property type="entry name" value="Homeodomain-like_sf"/>
</dbReference>
<evidence type="ECO:0000259" key="4">
    <source>
        <dbReference type="PROSITE" id="PS01124"/>
    </source>
</evidence>
<keyword evidence="1" id="KW-0805">Transcription regulation</keyword>
<dbReference type="GO" id="GO:0043565">
    <property type="term" value="F:sequence-specific DNA binding"/>
    <property type="evidence" value="ECO:0007669"/>
    <property type="project" value="InterPro"/>
</dbReference>
<dbReference type="PROSITE" id="PS00041">
    <property type="entry name" value="HTH_ARAC_FAMILY_1"/>
    <property type="match status" value="1"/>
</dbReference>
<dbReference type="SMART" id="SM00342">
    <property type="entry name" value="HTH_ARAC"/>
    <property type="match status" value="1"/>
</dbReference>
<reference evidence="5" key="1">
    <citation type="submission" date="2020-12" db="EMBL/GenBank/DDBJ databases">
        <authorList>
            <person name="Rodrigo-Torres L."/>
            <person name="Arahal R. D."/>
            <person name="Lucena T."/>
        </authorList>
    </citation>
    <scope>NUCLEOTIDE SEQUENCE</scope>
    <source>
        <strain evidence="5">CECT 9390</strain>
    </source>
</reference>
<evidence type="ECO:0000313" key="5">
    <source>
        <dbReference type="EMBL" id="CAD7815674.1"/>
    </source>
</evidence>
<keyword evidence="6" id="KW-1185">Reference proteome</keyword>
<dbReference type="SUPFAM" id="SSF46689">
    <property type="entry name" value="Homeodomain-like"/>
    <property type="match status" value="1"/>
</dbReference>
<gene>
    <name evidence="5" type="primary">rhaR</name>
    <name evidence="5" type="ORF">CHRY9390_03015</name>
</gene>
<dbReference type="PANTHER" id="PTHR43280:SF28">
    <property type="entry name" value="HTH-TYPE TRANSCRIPTIONAL ACTIVATOR RHAS"/>
    <property type="match status" value="1"/>
</dbReference>
<protein>
    <submittedName>
        <fullName evidence="5">HTH-type transcriptional activator RhaR</fullName>
    </submittedName>
</protein>
<evidence type="ECO:0000256" key="1">
    <source>
        <dbReference type="ARBA" id="ARBA00023015"/>
    </source>
</evidence>